<dbReference type="GO" id="GO:0005509">
    <property type="term" value="F:calcium ion binding"/>
    <property type="evidence" value="ECO:0007669"/>
    <property type="project" value="InterPro"/>
</dbReference>
<reference evidence="5 6" key="1">
    <citation type="journal article" date="2021" name="Elife">
        <title>Chloroplast acquisition without the gene transfer in kleptoplastic sea slugs, Plakobranchus ocellatus.</title>
        <authorList>
            <person name="Maeda T."/>
            <person name="Takahashi S."/>
            <person name="Yoshida T."/>
            <person name="Shimamura S."/>
            <person name="Takaki Y."/>
            <person name="Nagai Y."/>
            <person name="Toyoda A."/>
            <person name="Suzuki Y."/>
            <person name="Arimoto A."/>
            <person name="Ishii H."/>
            <person name="Satoh N."/>
            <person name="Nishiyama T."/>
            <person name="Hasebe M."/>
            <person name="Maruyama T."/>
            <person name="Minagawa J."/>
            <person name="Obokata J."/>
            <person name="Shigenobu S."/>
        </authorList>
    </citation>
    <scope>NUCLEOTIDE SEQUENCE [LARGE SCALE GENOMIC DNA]</scope>
</reference>
<feature type="domain" description="EGF-like" evidence="4">
    <location>
        <begin position="487"/>
        <end position="524"/>
    </location>
</feature>
<dbReference type="SUPFAM" id="SSF49899">
    <property type="entry name" value="Concanavalin A-like lectins/glucanases"/>
    <property type="match status" value="2"/>
</dbReference>
<dbReference type="InterPro" id="IPR000742">
    <property type="entry name" value="EGF"/>
</dbReference>
<dbReference type="Pfam" id="PF02210">
    <property type="entry name" value="Laminin_G_2"/>
    <property type="match status" value="1"/>
</dbReference>
<dbReference type="SMART" id="SM00282">
    <property type="entry name" value="LamG"/>
    <property type="match status" value="2"/>
</dbReference>
<protein>
    <submittedName>
        <fullName evidence="5">Cysteine-rich, acidic integral membrane protein</fullName>
    </submittedName>
</protein>
<feature type="domain" description="Laminin G" evidence="3">
    <location>
        <begin position="307"/>
        <end position="486"/>
    </location>
</feature>
<evidence type="ECO:0000313" key="6">
    <source>
        <dbReference type="Proteomes" id="UP000735302"/>
    </source>
</evidence>
<dbReference type="CDD" id="cd00054">
    <property type="entry name" value="EGF_CA"/>
    <property type="match status" value="2"/>
</dbReference>
<feature type="disulfide bond" evidence="2">
    <location>
        <begin position="514"/>
        <end position="523"/>
    </location>
</feature>
<dbReference type="CDD" id="cd00110">
    <property type="entry name" value="LamG"/>
    <property type="match status" value="2"/>
</dbReference>
<dbReference type="PROSITE" id="PS00022">
    <property type="entry name" value="EGF_1"/>
    <property type="match status" value="2"/>
</dbReference>
<evidence type="ECO:0000256" key="2">
    <source>
        <dbReference type="PROSITE-ProRule" id="PRU00076"/>
    </source>
</evidence>
<organism evidence="5 6">
    <name type="scientific">Plakobranchus ocellatus</name>
    <dbReference type="NCBI Taxonomy" id="259542"/>
    <lineage>
        <taxon>Eukaryota</taxon>
        <taxon>Metazoa</taxon>
        <taxon>Spiralia</taxon>
        <taxon>Lophotrochozoa</taxon>
        <taxon>Mollusca</taxon>
        <taxon>Gastropoda</taxon>
        <taxon>Heterobranchia</taxon>
        <taxon>Euthyneura</taxon>
        <taxon>Panpulmonata</taxon>
        <taxon>Sacoglossa</taxon>
        <taxon>Placobranchoidea</taxon>
        <taxon>Plakobranchidae</taxon>
        <taxon>Plakobranchus</taxon>
    </lineage>
</organism>
<comment type="caution">
    <text evidence="2">Lacks conserved residue(s) required for the propagation of feature annotation.</text>
</comment>
<proteinExistence type="predicted"/>
<accession>A0AAV3Y4Q9</accession>
<name>A0AAV3Y4Q9_9GAST</name>
<dbReference type="PANTHER" id="PTHR15036">
    <property type="entry name" value="PIKACHURIN-LIKE PROTEIN"/>
    <property type="match status" value="1"/>
</dbReference>
<dbReference type="PROSITE" id="PS01186">
    <property type="entry name" value="EGF_2"/>
    <property type="match status" value="3"/>
</dbReference>
<feature type="domain" description="Laminin G" evidence="3">
    <location>
        <begin position="529"/>
        <end position="691"/>
    </location>
</feature>
<evidence type="ECO:0000259" key="3">
    <source>
        <dbReference type="PROSITE" id="PS50025"/>
    </source>
</evidence>
<feature type="domain" description="EGF-like" evidence="4">
    <location>
        <begin position="266"/>
        <end position="302"/>
    </location>
</feature>
<keyword evidence="2" id="KW-0245">EGF-like domain</keyword>
<dbReference type="PROSITE" id="PS50026">
    <property type="entry name" value="EGF_3"/>
    <property type="match status" value="2"/>
</dbReference>
<dbReference type="PANTHER" id="PTHR15036:SF85">
    <property type="entry name" value="SP2353, ISOFORM A"/>
    <property type="match status" value="1"/>
</dbReference>
<dbReference type="Proteomes" id="UP000735302">
    <property type="component" value="Unassembled WGS sequence"/>
</dbReference>
<dbReference type="SUPFAM" id="SSF57196">
    <property type="entry name" value="EGF/Laminin"/>
    <property type="match status" value="1"/>
</dbReference>
<dbReference type="InterPro" id="IPR001881">
    <property type="entry name" value="EGF-like_Ca-bd_dom"/>
</dbReference>
<dbReference type="PROSITE" id="PS50025">
    <property type="entry name" value="LAM_G_DOMAIN"/>
    <property type="match status" value="2"/>
</dbReference>
<feature type="disulfide bond" evidence="2">
    <location>
        <begin position="292"/>
        <end position="301"/>
    </location>
</feature>
<evidence type="ECO:0000256" key="1">
    <source>
        <dbReference type="ARBA" id="ARBA00023157"/>
    </source>
</evidence>
<dbReference type="Gene3D" id="2.10.25.10">
    <property type="entry name" value="Laminin"/>
    <property type="match status" value="3"/>
</dbReference>
<keyword evidence="6" id="KW-1185">Reference proteome</keyword>
<keyword evidence="1 2" id="KW-1015">Disulfide bond</keyword>
<dbReference type="Pfam" id="PF00054">
    <property type="entry name" value="Laminin_G_1"/>
    <property type="match status" value="1"/>
</dbReference>
<dbReference type="InterPro" id="IPR013320">
    <property type="entry name" value="ConA-like_dom_sf"/>
</dbReference>
<evidence type="ECO:0000313" key="5">
    <source>
        <dbReference type="EMBL" id="GFN77076.1"/>
    </source>
</evidence>
<dbReference type="InterPro" id="IPR050372">
    <property type="entry name" value="Neurexin-related_CASP"/>
</dbReference>
<dbReference type="AlphaFoldDB" id="A0AAV3Y4Q9"/>
<sequence length="691" mass="76078">MFVYLKLYVLCGGGRASLDDCTTGKDILSCFCNSHPENFSPLNFRFGSLLLTSLPRSLPPETCKTTARNPCQQECVDISSGGFYCQCRSGYTINSDGMTCTEIQSSWKDKTLSSDWASDTGQHKDARPAQDSLPVVQEAGSDLNTNTRYNSAGEVMVSNQDAVQVKSIDLTRGLPPLQAETRHSNAVVLDSRRNQLDNYGHSEGSDMNSRDIYTISEGGTDSGYQNVNFDMQDVSEGGSQKVKANFPELPKAFTGELEEEASQAEAQPSCDRVQCLNNGTCAIVESKATCLCPLGYFGKTCEKDAELRYPRFVGTGYLALPVLRDAHKEFTIRLEFKPDSPNGLLLFSGEFPHARTDFFSLVLEDGFVILRFDCGTGRAQLRTLNKVQLAEWNTVVVTRVDNRGTVRLNNGHQVEGVSQGNYTRITFRLNLFLGGYSDMPTIQNRVGTRHQFVGCIQELRINGQQFDFRPSGPVGQAEFGVNVGECSDGVCDQVNCLNGGTCAVRSADQHLCLCPLGYHGDSCEKDTPVHIPYFSGHSYLELPGLQRSVLSYTDIEMVVKPMSHDGTILYNGYSSDRRGDFISLALENGHMVFRFDLGTGPAEIRSLDLVSPNKWHLVRASRTGSLGVLKVDDQPAVSGQSQGAYTQLTLLDSLYLGGHPNYDHTSKHAKAWHSFTGCLQKVSTWLLQVKK</sequence>
<dbReference type="Pfam" id="PF00008">
    <property type="entry name" value="EGF"/>
    <property type="match status" value="2"/>
</dbReference>
<comment type="caution">
    <text evidence="5">The sequence shown here is derived from an EMBL/GenBank/DDBJ whole genome shotgun (WGS) entry which is preliminary data.</text>
</comment>
<dbReference type="SMART" id="SM00179">
    <property type="entry name" value="EGF_CA"/>
    <property type="match status" value="3"/>
</dbReference>
<dbReference type="GO" id="GO:0016020">
    <property type="term" value="C:membrane"/>
    <property type="evidence" value="ECO:0007669"/>
    <property type="project" value="UniProtKB-SubCell"/>
</dbReference>
<dbReference type="InterPro" id="IPR001791">
    <property type="entry name" value="Laminin_G"/>
</dbReference>
<dbReference type="Gene3D" id="2.60.120.200">
    <property type="match status" value="2"/>
</dbReference>
<evidence type="ECO:0000259" key="4">
    <source>
        <dbReference type="PROSITE" id="PS50026"/>
    </source>
</evidence>
<gene>
    <name evidence="5" type="ORF">PoB_000358200</name>
</gene>
<dbReference type="SMART" id="SM00181">
    <property type="entry name" value="EGF"/>
    <property type="match status" value="3"/>
</dbReference>
<dbReference type="EMBL" id="BLXT01000437">
    <property type="protein sequence ID" value="GFN77076.1"/>
    <property type="molecule type" value="Genomic_DNA"/>
</dbReference>